<evidence type="ECO:0000313" key="1">
    <source>
        <dbReference type="EMBL" id="GAA4499223.1"/>
    </source>
</evidence>
<dbReference type="SUPFAM" id="SSF49373">
    <property type="entry name" value="Invasin/intimin cell-adhesion fragments"/>
    <property type="match status" value="1"/>
</dbReference>
<keyword evidence="2" id="KW-1185">Reference proteome</keyword>
<sequence length="769" mass="80833">MGSLLAACGGGDGTSIDDLISDNTDNVTTSGYQLSLTLSTCEDLADLATCTQSSHLPVDQTSLAMATLTDAQGRAVADAIISASTTEGTIQPTSSRLTDSAGQVRFLLSASPTLAQQTGTFTVSSTLDGDTITASKNYEFGISNLQLSLSTDQTVLAPGSVAVLTASVSLAGEAYTNPVEINFSSSCASNGRATLDSQVTTQQGQAIATYKGITDAYACGGQDTIIASLAGTTALAQVTITNQTAAVRSITAATPEPELIYLRGTGKDEAATITFTLKDAQNKPVSGQQLDFGFGSVAEGNANYQDYVLTPSQATTDLNGQASVTVNAGSIPVPLRVIATLHEDSDIRTASSQIGVGIGYPDDNSVSFAADRYNLDGAAYDGREAQISIRLADRFNNPVPDGTKVYLTTEGGSVKGILGDWSTQPDDTPGTCYAQDGLCRAVLVTQDPRPKDGRVTVTAYVEGEESFWDYNGNGLFDKDDLAAVGVPNDAYSWEVPHYLRPYLDVDEVFMNYNLDDDASAGADEDGYRVNVDGFMDLNANGVRDAEGDEQYTGLLCIQDTIDRGFCRRDLVSLYRNAEFVFSGLTSTAAGHGDLALQVYDRGTTTWRSLRSDVAPDLTSNIVVDLTGANPTPQYIRILPVFVPQDGSSNPVPDSLGDSTNFGDLSRAFIEDHLSLNGLNPIPADSVITISNDNGGSVKAASLDFGNCSQDYASPYPSTTRPMFICLVISPESSPNSRTTGTLEIRVTTPGEPNGGADSIARSITVVDNG</sequence>
<accession>A0ABP8QA08</accession>
<gene>
    <name evidence="1" type="ORF">GCM10023095_19000</name>
</gene>
<dbReference type="InterPro" id="IPR013783">
    <property type="entry name" value="Ig-like_fold"/>
</dbReference>
<dbReference type="InterPro" id="IPR008964">
    <property type="entry name" value="Invasin/intimin_cell_adhesion"/>
</dbReference>
<reference evidence="2" key="1">
    <citation type="journal article" date="2019" name="Int. J. Syst. Evol. Microbiol.">
        <title>The Global Catalogue of Microorganisms (GCM) 10K type strain sequencing project: providing services to taxonomists for standard genome sequencing and annotation.</title>
        <authorList>
            <consortium name="The Broad Institute Genomics Platform"/>
            <consortium name="The Broad Institute Genome Sequencing Center for Infectious Disease"/>
            <person name="Wu L."/>
            <person name="Ma J."/>
        </authorList>
    </citation>
    <scope>NUCLEOTIDE SEQUENCE [LARGE SCALE GENOMIC DNA]</scope>
    <source>
        <strain evidence="2">JCM 32226</strain>
    </source>
</reference>
<dbReference type="Proteomes" id="UP001501321">
    <property type="component" value="Unassembled WGS sequence"/>
</dbReference>
<comment type="caution">
    <text evidence="1">The sequence shown here is derived from an EMBL/GenBank/DDBJ whole genome shotgun (WGS) entry which is preliminary data.</text>
</comment>
<evidence type="ECO:0008006" key="3">
    <source>
        <dbReference type="Google" id="ProtNLM"/>
    </source>
</evidence>
<dbReference type="Gene3D" id="2.60.40.10">
    <property type="entry name" value="Immunoglobulins"/>
    <property type="match status" value="3"/>
</dbReference>
<organism evidence="1 2">
    <name type="scientific">Pseudaeromonas paramecii</name>
    <dbReference type="NCBI Taxonomy" id="2138166"/>
    <lineage>
        <taxon>Bacteria</taxon>
        <taxon>Pseudomonadati</taxon>
        <taxon>Pseudomonadota</taxon>
        <taxon>Gammaproteobacteria</taxon>
        <taxon>Aeromonadales</taxon>
        <taxon>Aeromonadaceae</taxon>
        <taxon>Pseudaeromonas</taxon>
    </lineage>
</organism>
<proteinExistence type="predicted"/>
<name>A0ABP8QA08_9GAMM</name>
<dbReference type="EMBL" id="BAABFC010000012">
    <property type="protein sequence ID" value="GAA4499223.1"/>
    <property type="molecule type" value="Genomic_DNA"/>
</dbReference>
<protein>
    <recommendedName>
        <fullName evidence="3">Big-1 domain-containing protein</fullName>
    </recommendedName>
</protein>
<evidence type="ECO:0000313" key="2">
    <source>
        <dbReference type="Proteomes" id="UP001501321"/>
    </source>
</evidence>